<evidence type="ECO:0000256" key="4">
    <source>
        <dbReference type="ARBA" id="ARBA00004496"/>
    </source>
</evidence>
<keyword evidence="13" id="KW-0472">Membrane</keyword>
<dbReference type="SMART" id="SM00239">
    <property type="entry name" value="C2"/>
    <property type="match status" value="2"/>
</dbReference>
<evidence type="ECO:0000256" key="10">
    <source>
        <dbReference type="ARBA" id="ARBA00022737"/>
    </source>
</evidence>
<feature type="domain" description="C2" evidence="20">
    <location>
        <begin position="1"/>
        <end position="132"/>
    </location>
</feature>
<dbReference type="InterPro" id="IPR045052">
    <property type="entry name" value="Copine"/>
</dbReference>
<dbReference type="GO" id="GO:0046872">
    <property type="term" value="F:metal ion binding"/>
    <property type="evidence" value="ECO:0007669"/>
    <property type="project" value="UniProtKB-KW"/>
</dbReference>
<keyword evidence="7" id="KW-0963">Cytoplasm</keyword>
<dbReference type="InterPro" id="IPR000008">
    <property type="entry name" value="C2_dom"/>
</dbReference>
<evidence type="ECO:0000256" key="6">
    <source>
        <dbReference type="ARBA" id="ARBA00022475"/>
    </source>
</evidence>
<dbReference type="Gene3D" id="2.60.40.150">
    <property type="entry name" value="C2 domain"/>
    <property type="match status" value="2"/>
</dbReference>
<evidence type="ECO:0000259" key="21">
    <source>
        <dbReference type="PROSITE" id="PS50234"/>
    </source>
</evidence>
<accession>A0A8S1HH09</accession>
<dbReference type="PANTHER" id="PTHR10857">
    <property type="entry name" value="COPINE"/>
    <property type="match status" value="1"/>
</dbReference>
<dbReference type="Gene3D" id="3.40.50.410">
    <property type="entry name" value="von Willebrand factor, type A domain"/>
    <property type="match status" value="1"/>
</dbReference>
<dbReference type="GO" id="GO:0005886">
    <property type="term" value="C:plasma membrane"/>
    <property type="evidence" value="ECO:0007669"/>
    <property type="project" value="UniProtKB-SubCell"/>
</dbReference>
<gene>
    <name evidence="22" type="ORF">CAUJ_LOCUS10444</name>
</gene>
<dbReference type="Pfam" id="PF07002">
    <property type="entry name" value="Copine"/>
    <property type="match status" value="1"/>
</dbReference>
<dbReference type="GO" id="GO:0005737">
    <property type="term" value="C:cytoplasm"/>
    <property type="evidence" value="ECO:0007669"/>
    <property type="project" value="UniProtKB-SubCell"/>
</dbReference>
<dbReference type="OrthoDB" id="5855668at2759"/>
<feature type="region of interest" description="Disordered" evidence="19">
    <location>
        <begin position="544"/>
        <end position="708"/>
    </location>
</feature>
<dbReference type="GO" id="GO:0005634">
    <property type="term" value="C:nucleus"/>
    <property type="evidence" value="ECO:0007669"/>
    <property type="project" value="UniProtKB-SubCell"/>
</dbReference>
<keyword evidence="8" id="KW-0597">Phosphoprotein</keyword>
<dbReference type="GO" id="GO:0005925">
    <property type="term" value="C:focal adhesion"/>
    <property type="evidence" value="ECO:0007669"/>
    <property type="project" value="UniProtKB-SubCell"/>
</dbReference>
<dbReference type="InterPro" id="IPR002035">
    <property type="entry name" value="VWF_A"/>
</dbReference>
<evidence type="ECO:0000313" key="22">
    <source>
        <dbReference type="EMBL" id="CAD6194525.1"/>
    </source>
</evidence>
<evidence type="ECO:0000256" key="13">
    <source>
        <dbReference type="ARBA" id="ARBA00023136"/>
    </source>
</evidence>
<evidence type="ECO:0000256" key="2">
    <source>
        <dbReference type="ARBA" id="ARBA00004236"/>
    </source>
</evidence>
<evidence type="ECO:0000256" key="11">
    <source>
        <dbReference type="ARBA" id="ARBA00022837"/>
    </source>
</evidence>
<dbReference type="SUPFAM" id="SSF49562">
    <property type="entry name" value="C2 domain (Calcium/lipid-binding domain, CaLB)"/>
    <property type="match status" value="2"/>
</dbReference>
<keyword evidence="11" id="KW-0106">Calcium</keyword>
<feature type="domain" description="C2" evidence="20">
    <location>
        <begin position="138"/>
        <end position="263"/>
    </location>
</feature>
<evidence type="ECO:0000256" key="16">
    <source>
        <dbReference type="ARBA" id="ARBA00065466"/>
    </source>
</evidence>
<dbReference type="GO" id="GO:0005544">
    <property type="term" value="F:calcium-dependent phospholipid binding"/>
    <property type="evidence" value="ECO:0007669"/>
    <property type="project" value="InterPro"/>
</dbReference>
<evidence type="ECO:0000313" key="23">
    <source>
        <dbReference type="Proteomes" id="UP000835052"/>
    </source>
</evidence>
<evidence type="ECO:0000256" key="19">
    <source>
        <dbReference type="SAM" id="MobiDB-lite"/>
    </source>
</evidence>
<reference evidence="22" key="1">
    <citation type="submission" date="2020-10" db="EMBL/GenBank/DDBJ databases">
        <authorList>
            <person name="Kikuchi T."/>
        </authorList>
    </citation>
    <scope>NUCLEOTIDE SEQUENCE</scope>
    <source>
        <strain evidence="22">NKZ352</strain>
    </source>
</reference>
<dbReference type="Pfam" id="PF00168">
    <property type="entry name" value="C2"/>
    <property type="match status" value="2"/>
</dbReference>
<dbReference type="PROSITE" id="PS50234">
    <property type="entry name" value="VWFA"/>
    <property type="match status" value="1"/>
</dbReference>
<dbReference type="PANTHER" id="PTHR10857:SF106">
    <property type="entry name" value="C2 DOMAIN-CONTAINING PROTEIN"/>
    <property type="match status" value="1"/>
</dbReference>
<keyword evidence="12" id="KW-0965">Cell junction</keyword>
<dbReference type="FunFam" id="2.60.40.150:FF:000099">
    <property type="entry name" value="Copine 3"/>
    <property type="match status" value="1"/>
</dbReference>
<comment type="function">
    <text evidence="15">Calcium-dependent phospholipid-binding protein that plays a role in ERBB2-mediated tumor cell migration in response to growth factor heregulin stimulation.</text>
</comment>
<feature type="compositionally biased region" description="Pro residues" evidence="19">
    <location>
        <begin position="590"/>
        <end position="626"/>
    </location>
</feature>
<dbReference type="InterPro" id="IPR037768">
    <property type="entry name" value="C2B_Copine"/>
</dbReference>
<dbReference type="FunFam" id="2.60.40.150:FF:000042">
    <property type="entry name" value="Copine 3"/>
    <property type="match status" value="1"/>
</dbReference>
<dbReference type="InterPro" id="IPR035892">
    <property type="entry name" value="C2_domain_sf"/>
</dbReference>
<dbReference type="PROSITE" id="PS50004">
    <property type="entry name" value="C2"/>
    <property type="match status" value="2"/>
</dbReference>
<comment type="similarity">
    <text evidence="5">Belongs to the copine family.</text>
</comment>
<feature type="domain" description="VWFA" evidence="21">
    <location>
        <begin position="306"/>
        <end position="502"/>
    </location>
</feature>
<comment type="subcellular location">
    <subcellularLocation>
        <location evidence="3">Cell junction</location>
        <location evidence="3">Focal adhesion</location>
    </subcellularLocation>
    <subcellularLocation>
        <location evidence="2">Cell membrane</location>
    </subcellularLocation>
    <subcellularLocation>
        <location evidence="4">Cytoplasm</location>
    </subcellularLocation>
    <subcellularLocation>
        <location evidence="1">Nucleus</location>
    </subcellularLocation>
</comment>
<keyword evidence="23" id="KW-1185">Reference proteome</keyword>
<keyword evidence="9" id="KW-0479">Metal-binding</keyword>
<name>A0A8S1HH09_9PELO</name>
<keyword evidence="10" id="KW-0677">Repeat</keyword>
<dbReference type="GO" id="GO:0071277">
    <property type="term" value="P:cellular response to calcium ion"/>
    <property type="evidence" value="ECO:0007669"/>
    <property type="project" value="TreeGrafter"/>
</dbReference>
<evidence type="ECO:0000256" key="18">
    <source>
        <dbReference type="ARBA" id="ARBA00076171"/>
    </source>
</evidence>
<evidence type="ECO:0000256" key="8">
    <source>
        <dbReference type="ARBA" id="ARBA00022553"/>
    </source>
</evidence>
<evidence type="ECO:0000256" key="9">
    <source>
        <dbReference type="ARBA" id="ARBA00022723"/>
    </source>
</evidence>
<dbReference type="SUPFAM" id="SSF53300">
    <property type="entry name" value="vWA-like"/>
    <property type="match status" value="1"/>
</dbReference>
<keyword evidence="6" id="KW-1003">Cell membrane</keyword>
<dbReference type="CDD" id="cd04048">
    <property type="entry name" value="C2A_Copine"/>
    <property type="match status" value="1"/>
</dbReference>
<evidence type="ECO:0000256" key="14">
    <source>
        <dbReference type="ARBA" id="ARBA00023242"/>
    </source>
</evidence>
<comment type="caution">
    <text evidence="22">The sequence shown here is derived from an EMBL/GenBank/DDBJ whole genome shotgun (WGS) entry which is preliminary data.</text>
</comment>
<evidence type="ECO:0000256" key="12">
    <source>
        <dbReference type="ARBA" id="ARBA00022949"/>
    </source>
</evidence>
<dbReference type="Proteomes" id="UP000835052">
    <property type="component" value="Unassembled WGS sequence"/>
</dbReference>
<evidence type="ECO:0000256" key="7">
    <source>
        <dbReference type="ARBA" id="ARBA00022490"/>
    </source>
</evidence>
<dbReference type="InterPro" id="IPR010734">
    <property type="entry name" value="Copine_C"/>
</dbReference>
<evidence type="ECO:0000256" key="1">
    <source>
        <dbReference type="ARBA" id="ARBA00004123"/>
    </source>
</evidence>
<comment type="subunit">
    <text evidence="16">Monomer. Interacts with ERBB2 (preferentially with the tyrosine phosphorylated form); this interaction occurs at the cell membrane and is increased in a growth factor heregulin-dependent manner. Interacts with SHC1; this interaction may mediate the binding of CPNE3 with ERBB2. Interacts with RACK1.</text>
</comment>
<keyword evidence="14" id="KW-0539">Nucleus</keyword>
<evidence type="ECO:0000256" key="15">
    <source>
        <dbReference type="ARBA" id="ARBA00058857"/>
    </source>
</evidence>
<dbReference type="InterPro" id="IPR036465">
    <property type="entry name" value="vWFA_dom_sf"/>
</dbReference>
<evidence type="ECO:0000256" key="3">
    <source>
        <dbReference type="ARBA" id="ARBA00004246"/>
    </source>
</evidence>
<dbReference type="EMBL" id="CAJGYM010000045">
    <property type="protein sequence ID" value="CAD6194525.1"/>
    <property type="molecule type" value="Genomic_DNA"/>
</dbReference>
<dbReference type="CDD" id="cd04047">
    <property type="entry name" value="C2B_Copine"/>
    <property type="match status" value="1"/>
</dbReference>
<evidence type="ECO:0000259" key="20">
    <source>
        <dbReference type="PROSITE" id="PS50004"/>
    </source>
</evidence>
<sequence>MSFSVAPPSANVPSTNQPSSFVLLTIKANKLKDRDVFSKSDPICVVHELMGRTTTNEQWIERGRTEMIKNCLNPEFAQKIRLAYFFEERQFLRIELYDVDNSSQKLEQQDFLGCAEIELAEIVSSGGLTRKLTGMHGDCGTVTVSADEDDAGGAKEILQLRLRGEKLDKKDFFGKSDPFLNFYRRLDSGDRQLAHRTEVIKKTLNPEWKPFEISLQNLCGGDKSRQFQIECFDYDNDGGHDFIGSCQTTVEDVAMGRVYSLPLINEKKRVKKGSKYKDSGILHFISAHVVRQETFLDFISGGTQLDFAVAIDFTASNGQVHQPNSLHYFAPNQTNQYEVALRSVLEICQHYNSSKKFDAYGFGAKVRPSSAVSPVFNLNTTEQSPTVLGVGGVMAAYRAALQKVDLYGPTNFAPVIKEAAKRSARIGSTGARYQILLIITDGVISDMANTKRAIIEASGLPLSIIIVGVGNDAFESMDELDSDDRLLSHQGWTAQRDIVQFVPLRNFLSPTNAMQGKEADHAMAMLAKEVLAEVPLQLTSYMKSRSFKPRPPNDPWPRDPEPTPEQLAAAEGAHYPPQNQYPQNGGYGAPLPPPHQPIYPNPNQPYPQYPQNPSPYPPQSYQPYPPQNGQGYGPPGSFSPQTQHFHATPPTRQPPYPPTTQHDVLVQSAPSAPPVDMNDVNPYVQLGSQNPPYPSAGFQNDFSNISLR</sequence>
<evidence type="ECO:0000256" key="17">
    <source>
        <dbReference type="ARBA" id="ARBA00074834"/>
    </source>
</evidence>
<dbReference type="AlphaFoldDB" id="A0A8S1HH09"/>
<protein>
    <recommendedName>
        <fullName evidence="17">Copine-3</fullName>
    </recommendedName>
    <alternativeName>
        <fullName evidence="18">Copine III</fullName>
    </alternativeName>
</protein>
<feature type="compositionally biased region" description="Polar residues" evidence="19">
    <location>
        <begin position="697"/>
        <end position="708"/>
    </location>
</feature>
<dbReference type="SMART" id="SM00327">
    <property type="entry name" value="VWA"/>
    <property type="match status" value="1"/>
</dbReference>
<organism evidence="22 23">
    <name type="scientific">Caenorhabditis auriculariae</name>
    <dbReference type="NCBI Taxonomy" id="2777116"/>
    <lineage>
        <taxon>Eukaryota</taxon>
        <taxon>Metazoa</taxon>
        <taxon>Ecdysozoa</taxon>
        <taxon>Nematoda</taxon>
        <taxon>Chromadorea</taxon>
        <taxon>Rhabditida</taxon>
        <taxon>Rhabditina</taxon>
        <taxon>Rhabditomorpha</taxon>
        <taxon>Rhabditoidea</taxon>
        <taxon>Rhabditidae</taxon>
        <taxon>Peloderinae</taxon>
        <taxon>Caenorhabditis</taxon>
    </lineage>
</organism>
<proteinExistence type="inferred from homology"/>
<evidence type="ECO:0000256" key="5">
    <source>
        <dbReference type="ARBA" id="ARBA00009048"/>
    </source>
</evidence>